<gene>
    <name evidence="2" type="ORF">NK125_14970</name>
</gene>
<feature type="signal peptide" evidence="1">
    <location>
        <begin position="1"/>
        <end position="25"/>
    </location>
</feature>
<dbReference type="Proteomes" id="UP001523566">
    <property type="component" value="Unassembled WGS sequence"/>
</dbReference>
<keyword evidence="1" id="KW-0732">Signal</keyword>
<evidence type="ECO:0000313" key="2">
    <source>
        <dbReference type="EMBL" id="MCP1103699.1"/>
    </source>
</evidence>
<feature type="chain" id="PRO_5046820565" evidence="1">
    <location>
        <begin position="26"/>
        <end position="345"/>
    </location>
</feature>
<feature type="non-terminal residue" evidence="2">
    <location>
        <position position="345"/>
    </location>
</feature>
<dbReference type="RefSeq" id="WP_262067466.1">
    <property type="nucleotide sequence ID" value="NZ_JAMXOD010000040.1"/>
</dbReference>
<name>A0ABT1ECX7_9FIRM</name>
<comment type="caution">
    <text evidence="2">The sequence shown here is derived from an EMBL/GenBank/DDBJ whole genome shotgun (WGS) entry which is preliminary data.</text>
</comment>
<evidence type="ECO:0000256" key="1">
    <source>
        <dbReference type="SAM" id="SignalP"/>
    </source>
</evidence>
<accession>A0ABT1ECX7</accession>
<evidence type="ECO:0000313" key="3">
    <source>
        <dbReference type="Proteomes" id="UP001523566"/>
    </source>
</evidence>
<proteinExistence type="predicted"/>
<organism evidence="2 3">
    <name type="scientific">Aequitasia blattaphilus</name>
    <dbReference type="NCBI Taxonomy" id="2949332"/>
    <lineage>
        <taxon>Bacteria</taxon>
        <taxon>Bacillati</taxon>
        <taxon>Bacillota</taxon>
        <taxon>Clostridia</taxon>
        <taxon>Lachnospirales</taxon>
        <taxon>Lachnospiraceae</taxon>
        <taxon>Aequitasia</taxon>
    </lineage>
</organism>
<reference evidence="2 3" key="1">
    <citation type="journal article" date="2022" name="Genome Biol. Evol.">
        <title>Host diet, physiology and behaviors set the stage for Lachnospiraceae cladogenesis.</title>
        <authorList>
            <person name="Vera-Ponce De Leon A."/>
            <person name="Schneider M."/>
            <person name="Jahnes B.C."/>
            <person name="Sadowski V."/>
            <person name="Camuy-Velez L.A."/>
            <person name="Duan J."/>
            <person name="Sabree Z.L."/>
        </authorList>
    </citation>
    <scope>NUCLEOTIDE SEQUENCE [LARGE SCALE GENOMIC DNA]</scope>
    <source>
        <strain evidence="2 3">PAL113</strain>
    </source>
</reference>
<keyword evidence="3" id="KW-1185">Reference proteome</keyword>
<protein>
    <submittedName>
        <fullName evidence="2">Uncharacterized protein</fullName>
    </submittedName>
</protein>
<dbReference type="EMBL" id="JAMZFW010000040">
    <property type="protein sequence ID" value="MCP1103699.1"/>
    <property type="molecule type" value="Genomic_DNA"/>
</dbReference>
<sequence>MIRTVKKRVLTLLMATAMIAGVCMSDTFAETTQAAVGIEPVTSSGISYTINETVIGFGGHEWWVIGDSSNGVKSGGDTQLTLWSKNHDFGFNEFNPMNMVNTYEGSTLQSTMNALPIGTGLEPGMIQTRATLDGIKGATPTNQKFWPLSLDEWRTVGNSTVRSYDLTFWLRSPYSAFTPEAYVGSPGGASTYNLEVDYIFAPRPAFYLNLPSVLFTSDAKGEGMKSEPVGSTSLETVQTPSSAIKMTVEDNTNLSLSTTTTNIAAYPGDTVSFQYNGARGGGSRSVSLIICDKTSGNILFYGRPVDLSGGDASGTAEFTIPADMEVGDYQLKVFNEEVNGENCTD</sequence>